<dbReference type="Proteomes" id="UP000266673">
    <property type="component" value="Unassembled WGS sequence"/>
</dbReference>
<feature type="modified residue" description="4-aspartylphosphate" evidence="2">
    <location>
        <position position="77"/>
    </location>
</feature>
<keyword evidence="1 2" id="KW-0597">Phosphoprotein</keyword>
<keyword evidence="5" id="KW-1185">Reference proteome</keyword>
<name>A0A397UC48_9GLOM</name>
<dbReference type="PROSITE" id="PS50110">
    <property type="entry name" value="RESPONSE_REGULATORY"/>
    <property type="match status" value="1"/>
</dbReference>
<accession>A0A397UC48</accession>
<sequence>MTNIMTTTFTISALPESTQTKLPNIIKSLVVDDNLITGKILSKILTKEFNHEVTCVSSGNEALNLLSQNIYDLVFMDIDMPELSGVETSMEIRNSTNIKEENRIIPIFAYTTNKWEEKFLNAGMNGYIGKPASSGKIQAVIENISRQHLSTAVNSR</sequence>
<dbReference type="InterPro" id="IPR050956">
    <property type="entry name" value="2C_system_His_kinase"/>
</dbReference>
<dbReference type="Gene3D" id="3.40.50.2300">
    <property type="match status" value="1"/>
</dbReference>
<evidence type="ECO:0000313" key="4">
    <source>
        <dbReference type="EMBL" id="RIB07201.1"/>
    </source>
</evidence>
<dbReference type="PANTHER" id="PTHR43719">
    <property type="entry name" value="TWO-COMPONENT HISTIDINE KINASE"/>
    <property type="match status" value="1"/>
</dbReference>
<evidence type="ECO:0000256" key="1">
    <source>
        <dbReference type="ARBA" id="ARBA00022553"/>
    </source>
</evidence>
<dbReference type="Pfam" id="PF00072">
    <property type="entry name" value="Response_reg"/>
    <property type="match status" value="1"/>
</dbReference>
<dbReference type="AlphaFoldDB" id="A0A397UC48"/>
<dbReference type="GO" id="GO:0000160">
    <property type="term" value="P:phosphorelay signal transduction system"/>
    <property type="evidence" value="ECO:0007669"/>
    <property type="project" value="InterPro"/>
</dbReference>
<dbReference type="SMART" id="SM00448">
    <property type="entry name" value="REC"/>
    <property type="match status" value="1"/>
</dbReference>
<reference evidence="4 5" key="1">
    <citation type="submission" date="2018-06" db="EMBL/GenBank/DDBJ databases">
        <title>Comparative genomics reveals the genomic features of Rhizophagus irregularis, R. cerebriforme, R. diaphanum and Gigaspora rosea, and their symbiotic lifestyle signature.</title>
        <authorList>
            <person name="Morin E."/>
            <person name="San Clemente H."/>
            <person name="Chen E.C.H."/>
            <person name="De La Providencia I."/>
            <person name="Hainaut M."/>
            <person name="Kuo A."/>
            <person name="Kohler A."/>
            <person name="Murat C."/>
            <person name="Tang N."/>
            <person name="Roy S."/>
            <person name="Loubradou J."/>
            <person name="Henrissat B."/>
            <person name="Grigoriev I.V."/>
            <person name="Corradi N."/>
            <person name="Roux C."/>
            <person name="Martin F.M."/>
        </authorList>
    </citation>
    <scope>NUCLEOTIDE SEQUENCE [LARGE SCALE GENOMIC DNA]</scope>
    <source>
        <strain evidence="4 5">DAOM 194757</strain>
    </source>
</reference>
<dbReference type="SUPFAM" id="SSF52172">
    <property type="entry name" value="CheY-like"/>
    <property type="match status" value="1"/>
</dbReference>
<organism evidence="4 5">
    <name type="scientific">Gigaspora rosea</name>
    <dbReference type="NCBI Taxonomy" id="44941"/>
    <lineage>
        <taxon>Eukaryota</taxon>
        <taxon>Fungi</taxon>
        <taxon>Fungi incertae sedis</taxon>
        <taxon>Mucoromycota</taxon>
        <taxon>Glomeromycotina</taxon>
        <taxon>Glomeromycetes</taxon>
        <taxon>Diversisporales</taxon>
        <taxon>Gigasporaceae</taxon>
        <taxon>Gigaspora</taxon>
    </lineage>
</organism>
<dbReference type="STRING" id="44941.A0A397UC48"/>
<dbReference type="EMBL" id="QKWP01001699">
    <property type="protein sequence ID" value="RIB07201.1"/>
    <property type="molecule type" value="Genomic_DNA"/>
</dbReference>
<proteinExistence type="predicted"/>
<dbReference type="CDD" id="cd17546">
    <property type="entry name" value="REC_hyHK_CKI1_RcsC-like"/>
    <property type="match status" value="1"/>
</dbReference>
<protein>
    <submittedName>
        <fullName evidence="4">CheY-like superfamily</fullName>
    </submittedName>
</protein>
<evidence type="ECO:0000313" key="5">
    <source>
        <dbReference type="Proteomes" id="UP000266673"/>
    </source>
</evidence>
<dbReference type="InterPro" id="IPR001789">
    <property type="entry name" value="Sig_transdc_resp-reg_receiver"/>
</dbReference>
<feature type="domain" description="Response regulatory" evidence="3">
    <location>
        <begin position="27"/>
        <end position="145"/>
    </location>
</feature>
<evidence type="ECO:0000256" key="2">
    <source>
        <dbReference type="PROSITE-ProRule" id="PRU00169"/>
    </source>
</evidence>
<dbReference type="PANTHER" id="PTHR43719:SF28">
    <property type="entry name" value="PEROXIDE STRESS-ACTIVATED HISTIDINE KINASE MAK1-RELATED"/>
    <property type="match status" value="1"/>
</dbReference>
<dbReference type="InterPro" id="IPR011006">
    <property type="entry name" value="CheY-like_superfamily"/>
</dbReference>
<comment type="caution">
    <text evidence="4">The sequence shown here is derived from an EMBL/GenBank/DDBJ whole genome shotgun (WGS) entry which is preliminary data.</text>
</comment>
<gene>
    <name evidence="4" type="ORF">C2G38_2215167</name>
</gene>
<dbReference type="OrthoDB" id="21225at2759"/>
<evidence type="ECO:0000259" key="3">
    <source>
        <dbReference type="PROSITE" id="PS50110"/>
    </source>
</evidence>